<dbReference type="SUPFAM" id="SSF48452">
    <property type="entry name" value="TPR-like"/>
    <property type="match status" value="2"/>
</dbReference>
<evidence type="ECO:0000313" key="10">
    <source>
        <dbReference type="EMBL" id="QEL65590.1"/>
    </source>
</evidence>
<feature type="repeat" description="TPR" evidence="8">
    <location>
        <begin position="118"/>
        <end position="151"/>
    </location>
</feature>
<proteinExistence type="inferred from homology"/>
<evidence type="ECO:0000256" key="7">
    <source>
        <dbReference type="ARBA" id="ARBA00022803"/>
    </source>
</evidence>
<dbReference type="InterPro" id="IPR019734">
    <property type="entry name" value="TPR_rpt"/>
</dbReference>
<keyword evidence="11" id="KW-1185">Reference proteome</keyword>
<dbReference type="PROSITE" id="PS50005">
    <property type="entry name" value="TPR"/>
    <property type="match status" value="4"/>
</dbReference>
<organism evidence="10 11">
    <name type="scientific">Oryzomicrobium terrae</name>
    <dbReference type="NCBI Taxonomy" id="1735038"/>
    <lineage>
        <taxon>Bacteria</taxon>
        <taxon>Pseudomonadati</taxon>
        <taxon>Pseudomonadota</taxon>
        <taxon>Betaproteobacteria</taxon>
        <taxon>Rhodocyclales</taxon>
        <taxon>Rhodocyclaceae</taxon>
        <taxon>Oryzomicrobium</taxon>
    </lineage>
</organism>
<dbReference type="SMART" id="SM00028">
    <property type="entry name" value="TPR"/>
    <property type="match status" value="7"/>
</dbReference>
<keyword evidence="5" id="KW-0808">Transferase</keyword>
<evidence type="ECO:0000256" key="3">
    <source>
        <dbReference type="ARBA" id="ARBA00011970"/>
    </source>
</evidence>
<accession>A0A5C1E9M6</accession>
<evidence type="ECO:0000256" key="5">
    <source>
        <dbReference type="ARBA" id="ARBA00022679"/>
    </source>
</evidence>
<dbReference type="Pfam" id="PF13414">
    <property type="entry name" value="TPR_11"/>
    <property type="match status" value="1"/>
</dbReference>
<dbReference type="Gene3D" id="3.40.50.11380">
    <property type="match status" value="1"/>
</dbReference>
<dbReference type="Proteomes" id="UP000323671">
    <property type="component" value="Chromosome"/>
</dbReference>
<dbReference type="KEGG" id="otr:OTERR_21140"/>
<keyword evidence="7 8" id="KW-0802">TPR repeat</keyword>
<keyword evidence="4" id="KW-0328">Glycosyltransferase</keyword>
<feature type="domain" description="O-GlcNAc transferase C-terminal" evidence="9">
    <location>
        <begin position="574"/>
        <end position="758"/>
    </location>
</feature>
<dbReference type="Pfam" id="PF13432">
    <property type="entry name" value="TPR_16"/>
    <property type="match status" value="1"/>
</dbReference>
<evidence type="ECO:0000256" key="4">
    <source>
        <dbReference type="ARBA" id="ARBA00022676"/>
    </source>
</evidence>
<feature type="repeat" description="TPR" evidence="8">
    <location>
        <begin position="84"/>
        <end position="117"/>
    </location>
</feature>
<evidence type="ECO:0000256" key="2">
    <source>
        <dbReference type="ARBA" id="ARBA00005386"/>
    </source>
</evidence>
<dbReference type="PANTHER" id="PTHR44998">
    <property type="match status" value="1"/>
</dbReference>
<keyword evidence="6" id="KW-0677">Repeat</keyword>
<dbReference type="InterPro" id="IPR029489">
    <property type="entry name" value="OGT/SEC/SPY_C"/>
</dbReference>
<evidence type="ECO:0000313" key="11">
    <source>
        <dbReference type="Proteomes" id="UP000323671"/>
    </source>
</evidence>
<feature type="domain" description="O-GlcNAc transferase C-terminal" evidence="9">
    <location>
        <begin position="410"/>
        <end position="564"/>
    </location>
</feature>
<evidence type="ECO:0000256" key="1">
    <source>
        <dbReference type="ARBA" id="ARBA00004922"/>
    </source>
</evidence>
<reference evidence="10 11" key="1">
    <citation type="submission" date="2017-07" db="EMBL/GenBank/DDBJ databases">
        <title>Complete genome sequence of Oryzomicrobium terrae TPP412.</title>
        <authorList>
            <person name="Chiu L.-W."/>
            <person name="Lo K.-J."/>
            <person name="Tsai Y.-M."/>
            <person name="Lin S.-S."/>
            <person name="Kuo C.-H."/>
            <person name="Liu C.-T."/>
        </authorList>
    </citation>
    <scope>NUCLEOTIDE SEQUENCE [LARGE SCALE GENOMIC DNA]</scope>
    <source>
        <strain evidence="10 11">TPP412</strain>
    </source>
</reference>
<feature type="repeat" description="TPR" evidence="8">
    <location>
        <begin position="288"/>
        <end position="321"/>
    </location>
</feature>
<dbReference type="InterPro" id="IPR011990">
    <property type="entry name" value="TPR-like_helical_dom_sf"/>
</dbReference>
<gene>
    <name evidence="10" type="ORF">OTERR_21140</name>
</gene>
<dbReference type="Pfam" id="PF13424">
    <property type="entry name" value="TPR_12"/>
    <property type="match status" value="1"/>
</dbReference>
<name>A0A5C1E9M6_9RHOO</name>
<dbReference type="PANTHER" id="PTHR44998:SF1">
    <property type="entry name" value="UDP-N-ACETYLGLUCOSAMINE--PEPTIDE N-ACETYLGLUCOSAMINYLTRANSFERASE 110 KDA SUBUNIT"/>
    <property type="match status" value="1"/>
</dbReference>
<dbReference type="Gene3D" id="3.40.50.2000">
    <property type="entry name" value="Glycogen Phosphorylase B"/>
    <property type="match status" value="1"/>
</dbReference>
<dbReference type="Gene3D" id="1.25.40.10">
    <property type="entry name" value="Tetratricopeptide repeat domain"/>
    <property type="match status" value="4"/>
</dbReference>
<sequence length="780" mass="83725">MPAMSAHPPRPASPANTDVIAHLAQTFAAGRYDEVVTGARALTHRAPNDGLAHKLLGSALHALGQSEAAVAPLQTAARLLPGDAQTLSNLGNALAGAGRLDEAVAAHQGAIRLQPEAATPRYNLGCAYLAQQRKAEALEQFWQAFERSPQDRALAQLCREVLVELGDPALQLAFCRANVRLLPDDAAALAMLGGLLLEAGESGEAEAWLQQAVAVAPGSPVAWSNLCVALQNRAALGEAVAAGRRAAELAPDWALAHNNLGTALRDAGALAEAKASFLRALEVDPDYAQAYYNLGCACADLGDQAMARGAFIEAVQRTPRADWLLSGAHACRQVGDWDGAELLEAALQEQLADPAGLEVQRAHQVAPFAYLTTPGTTAAEQLRVARHFAARFSAYAPLPPRDAGMAPLPGAPLRIGLLSADFRDHATAHLLAGALEFLDRQRFHLVAYDYGPVRDDAYRQRLRGAIPTWVDVRELSDRQAAERMRADRIDIAIDLKGWTQGFRGGILAHRPAPLQMQWLGFPGTMGAPWIDYIIADPVVIPPGAEAGYSEQVLRLPQCYQPNDRRRAVAPRPDRAALGLPESAWVLAAFHQPYKITRPTFMLWMRVLRQVPDALLWLLEGDATAMAHFCQAAEEAGVEASRLVWAPHVPVAEHLGRLACADLALDTFPVNAHTTASDALWAGVPQVAWCGDTFVARVSASVVRAAGLGELVADSAAGYEALVLDLARDRARLADLRQRLAQQRLVCPLFDSAAFAADLARGLELAWERYRQGLPPAHLAV</sequence>
<dbReference type="EC" id="2.4.1.255" evidence="3"/>
<dbReference type="AlphaFoldDB" id="A0A5C1E9M6"/>
<dbReference type="GO" id="GO:0097363">
    <property type="term" value="F:protein O-acetylglucosaminyltransferase activity"/>
    <property type="evidence" value="ECO:0007669"/>
    <property type="project" value="UniProtKB-EC"/>
</dbReference>
<comment type="similarity">
    <text evidence="2">Belongs to the glycosyltransferase 41 family. O-GlcNAc transferase subfamily.</text>
</comment>
<dbReference type="Pfam" id="PF13844">
    <property type="entry name" value="Glyco_transf_41"/>
    <property type="match status" value="2"/>
</dbReference>
<feature type="repeat" description="TPR" evidence="8">
    <location>
        <begin position="254"/>
        <end position="287"/>
    </location>
</feature>
<evidence type="ECO:0000259" key="9">
    <source>
        <dbReference type="Pfam" id="PF13844"/>
    </source>
</evidence>
<comment type="pathway">
    <text evidence="1">Protein modification; protein glycosylation.</text>
</comment>
<protein>
    <recommendedName>
        <fullName evidence="3">protein O-GlcNAc transferase</fullName>
        <ecNumber evidence="3">2.4.1.255</ecNumber>
    </recommendedName>
</protein>
<evidence type="ECO:0000256" key="6">
    <source>
        <dbReference type="ARBA" id="ARBA00022737"/>
    </source>
</evidence>
<evidence type="ECO:0000256" key="8">
    <source>
        <dbReference type="PROSITE-ProRule" id="PRU00339"/>
    </source>
</evidence>
<dbReference type="EMBL" id="CP022579">
    <property type="protein sequence ID" value="QEL65590.1"/>
    <property type="molecule type" value="Genomic_DNA"/>
</dbReference>